<organism evidence="3">
    <name type="scientific">Trepomonas sp. PC1</name>
    <dbReference type="NCBI Taxonomy" id="1076344"/>
    <lineage>
        <taxon>Eukaryota</taxon>
        <taxon>Metamonada</taxon>
        <taxon>Diplomonadida</taxon>
        <taxon>Hexamitidae</taxon>
        <taxon>Hexamitinae</taxon>
        <taxon>Trepomonas</taxon>
    </lineage>
</organism>
<dbReference type="InterPro" id="IPR008971">
    <property type="entry name" value="HSP40/DnaJ_pept-bd"/>
</dbReference>
<dbReference type="Gene3D" id="2.60.260.20">
    <property type="entry name" value="Urease metallochaperone UreE, N-terminal domain"/>
    <property type="match status" value="2"/>
</dbReference>
<dbReference type="CDD" id="cd10747">
    <property type="entry name" value="DnaJ_C"/>
    <property type="match status" value="1"/>
</dbReference>
<feature type="non-terminal residue" evidence="3">
    <location>
        <position position="1"/>
    </location>
</feature>
<reference evidence="3" key="1">
    <citation type="submission" date="2015-07" db="EMBL/GenBank/DDBJ databases">
        <title>Adaptation to a free-living lifestyle via gene acquisitions in the diplomonad Trepomonas sp. PC1.</title>
        <authorList>
            <person name="Xu F."/>
            <person name="Jerlstrom-Hultqvist J."/>
            <person name="Kolisko M."/>
            <person name="Simpson A.G.B."/>
            <person name="Roger A.J."/>
            <person name="Svard S.G."/>
            <person name="Andersson J.O."/>
        </authorList>
    </citation>
    <scope>NUCLEOTIDE SEQUENCE</scope>
    <source>
        <strain evidence="3">PC1</strain>
    </source>
</reference>
<dbReference type="GO" id="GO:0051087">
    <property type="term" value="F:protein-folding chaperone binding"/>
    <property type="evidence" value="ECO:0007669"/>
    <property type="project" value="TreeGrafter"/>
</dbReference>
<sequence>ESLEIKQTATTAEILAAYRAQALRLHPQRNQDVKPDRFLTITEAYLVLSSAELRAAYDRFGEPGVRHLTSLQKDGAEYLTFDGQSYCNLEKALSTFEQVFSTTDPFAASFDQGFSAFGAAPGLDETKWRPRPERKRKDDDLFVDLELELEELFFGCIKKRKITKRILNSDQSFTQREEIVEIQVKPGWKQNTQIRFKELGDEAPGVIPSDIVFVVKEKPHKIFKREGDDLIVQLKISLLQAIGGFTTTVQTLDGRALHAEINEIIQPGAKKIVHGEGMPRAEGKGNLLIQFEVEFPKHIPEISRQKLREVLGECQ</sequence>
<accession>A0A146K6Z6</accession>
<dbReference type="InterPro" id="IPR051339">
    <property type="entry name" value="DnaJ_subfamily_B"/>
</dbReference>
<dbReference type="SUPFAM" id="SSF46565">
    <property type="entry name" value="Chaperone J-domain"/>
    <property type="match status" value="1"/>
</dbReference>
<dbReference type="FunFam" id="2.60.260.20:FF:000002">
    <property type="entry name" value="Dnaj homolog subfamily b member"/>
    <property type="match status" value="1"/>
</dbReference>
<dbReference type="InterPro" id="IPR001623">
    <property type="entry name" value="DnaJ_domain"/>
</dbReference>
<proteinExistence type="predicted"/>
<dbReference type="InterPro" id="IPR036869">
    <property type="entry name" value="J_dom_sf"/>
</dbReference>
<evidence type="ECO:0000313" key="3">
    <source>
        <dbReference type="EMBL" id="JAP91289.1"/>
    </source>
</evidence>
<evidence type="ECO:0000259" key="2">
    <source>
        <dbReference type="PROSITE" id="PS50076"/>
    </source>
</evidence>
<dbReference type="AlphaFoldDB" id="A0A146K6Z6"/>
<dbReference type="GO" id="GO:0006457">
    <property type="term" value="P:protein folding"/>
    <property type="evidence" value="ECO:0007669"/>
    <property type="project" value="InterPro"/>
</dbReference>
<gene>
    <name evidence="3" type="ORF">TPC1_17139</name>
</gene>
<dbReference type="GO" id="GO:0051082">
    <property type="term" value="F:unfolded protein binding"/>
    <property type="evidence" value="ECO:0007669"/>
    <property type="project" value="InterPro"/>
</dbReference>
<feature type="domain" description="J" evidence="2">
    <location>
        <begin position="1"/>
        <end position="61"/>
    </location>
</feature>
<dbReference type="Pfam" id="PF00226">
    <property type="entry name" value="DnaJ"/>
    <property type="match status" value="1"/>
</dbReference>
<dbReference type="CDD" id="cd06257">
    <property type="entry name" value="DnaJ"/>
    <property type="match status" value="1"/>
</dbReference>
<dbReference type="EMBL" id="GDID01005317">
    <property type="protein sequence ID" value="JAP91289.1"/>
    <property type="molecule type" value="Transcribed_RNA"/>
</dbReference>
<dbReference type="InterPro" id="IPR002939">
    <property type="entry name" value="DnaJ_C"/>
</dbReference>
<name>A0A146K6Z6_9EUKA</name>
<protein>
    <submittedName>
        <fullName evidence="3">Chaperone protein DnaJ</fullName>
    </submittedName>
</protein>
<dbReference type="SUPFAM" id="SSF49493">
    <property type="entry name" value="HSP40/DnaJ peptide-binding domain"/>
    <property type="match status" value="2"/>
</dbReference>
<dbReference type="Pfam" id="PF01556">
    <property type="entry name" value="DnaJ_C"/>
    <property type="match status" value="1"/>
</dbReference>
<dbReference type="GO" id="GO:0005829">
    <property type="term" value="C:cytosol"/>
    <property type="evidence" value="ECO:0007669"/>
    <property type="project" value="TreeGrafter"/>
</dbReference>
<dbReference type="PANTHER" id="PTHR24078:SF553">
    <property type="entry name" value="DNAJ HOMOLOG SUBFAMILY B MEMBER 5"/>
    <property type="match status" value="1"/>
</dbReference>
<evidence type="ECO:0000256" key="1">
    <source>
        <dbReference type="ARBA" id="ARBA00023186"/>
    </source>
</evidence>
<dbReference type="PROSITE" id="PS50076">
    <property type="entry name" value="DNAJ_2"/>
    <property type="match status" value="1"/>
</dbReference>
<dbReference type="SMART" id="SM00271">
    <property type="entry name" value="DnaJ"/>
    <property type="match status" value="1"/>
</dbReference>
<dbReference type="PANTHER" id="PTHR24078">
    <property type="entry name" value="DNAJ HOMOLOG SUBFAMILY C MEMBER"/>
    <property type="match status" value="1"/>
</dbReference>
<dbReference type="Gene3D" id="1.10.287.110">
    <property type="entry name" value="DnaJ domain"/>
    <property type="match status" value="1"/>
</dbReference>
<dbReference type="FunFam" id="2.60.260.20:FF:000013">
    <property type="entry name" value="DnaJ subfamily B member 11"/>
    <property type="match status" value="1"/>
</dbReference>
<keyword evidence="1" id="KW-0143">Chaperone</keyword>